<organism evidence="9 10">
    <name type="scientific">Meridianimarinicoccus aquatilis</name>
    <dbReference type="NCBI Taxonomy" id="2552766"/>
    <lineage>
        <taxon>Bacteria</taxon>
        <taxon>Pseudomonadati</taxon>
        <taxon>Pseudomonadota</taxon>
        <taxon>Alphaproteobacteria</taxon>
        <taxon>Rhodobacterales</taxon>
        <taxon>Paracoccaceae</taxon>
        <taxon>Meridianimarinicoccus</taxon>
    </lineage>
</organism>
<dbReference type="PANTHER" id="PTHR13887">
    <property type="entry name" value="GLUTATHIONE S-TRANSFERASE KAPPA"/>
    <property type="match status" value="1"/>
</dbReference>
<comment type="similarity">
    <text evidence="2">Belongs to the thioredoxin family. DsbA subfamily.</text>
</comment>
<dbReference type="InterPro" id="IPR036249">
    <property type="entry name" value="Thioredoxin-like_sf"/>
</dbReference>
<dbReference type="PROSITE" id="PS51352">
    <property type="entry name" value="THIOREDOXIN_2"/>
    <property type="match status" value="1"/>
</dbReference>
<comment type="caution">
    <text evidence="9">The sequence shown here is derived from an EMBL/GenBank/DDBJ whole genome shotgun (WGS) entry which is preliminary data.</text>
</comment>
<dbReference type="GO" id="GO:0016491">
    <property type="term" value="F:oxidoreductase activity"/>
    <property type="evidence" value="ECO:0007669"/>
    <property type="project" value="UniProtKB-KW"/>
</dbReference>
<proteinExistence type="inferred from homology"/>
<evidence type="ECO:0000313" key="9">
    <source>
        <dbReference type="EMBL" id="TDL89360.1"/>
    </source>
</evidence>
<dbReference type="Gene3D" id="3.40.30.10">
    <property type="entry name" value="Glutaredoxin"/>
    <property type="match status" value="1"/>
</dbReference>
<keyword evidence="6" id="KW-0676">Redox-active center</keyword>
<evidence type="ECO:0000256" key="3">
    <source>
        <dbReference type="ARBA" id="ARBA00022729"/>
    </source>
</evidence>
<evidence type="ECO:0000259" key="8">
    <source>
        <dbReference type="PROSITE" id="PS51352"/>
    </source>
</evidence>
<evidence type="ECO:0000256" key="2">
    <source>
        <dbReference type="ARBA" id="ARBA00005791"/>
    </source>
</evidence>
<comment type="function">
    <text evidence="1">May be required for disulfide bond formation in some proteins.</text>
</comment>
<evidence type="ECO:0000256" key="5">
    <source>
        <dbReference type="ARBA" id="ARBA00023157"/>
    </source>
</evidence>
<dbReference type="PANTHER" id="PTHR13887:SF14">
    <property type="entry name" value="DISULFIDE BOND FORMATION PROTEIN D"/>
    <property type="match status" value="1"/>
</dbReference>
<dbReference type="Proteomes" id="UP000294562">
    <property type="component" value="Unassembled WGS sequence"/>
</dbReference>
<feature type="chain" id="PRO_5020234971" evidence="7">
    <location>
        <begin position="27"/>
        <end position="208"/>
    </location>
</feature>
<evidence type="ECO:0000256" key="4">
    <source>
        <dbReference type="ARBA" id="ARBA00023002"/>
    </source>
</evidence>
<evidence type="ECO:0000256" key="6">
    <source>
        <dbReference type="ARBA" id="ARBA00023284"/>
    </source>
</evidence>
<dbReference type="Pfam" id="PF13462">
    <property type="entry name" value="Thioredoxin_4"/>
    <property type="match status" value="1"/>
</dbReference>
<dbReference type="OrthoDB" id="8478320at2"/>
<feature type="domain" description="Thioredoxin" evidence="8">
    <location>
        <begin position="20"/>
        <end position="205"/>
    </location>
</feature>
<keyword evidence="5" id="KW-1015">Disulfide bond</keyword>
<keyword evidence="10" id="KW-1185">Reference proteome</keyword>
<evidence type="ECO:0000256" key="7">
    <source>
        <dbReference type="SAM" id="SignalP"/>
    </source>
</evidence>
<reference evidence="9 10" key="1">
    <citation type="submission" date="2019-03" db="EMBL/GenBank/DDBJ databases">
        <title>Rhodobacteraceae bacterium SM1902, a new member of the family Rhodobacteraceae isolated from Yantai.</title>
        <authorList>
            <person name="Sun Y."/>
        </authorList>
    </citation>
    <scope>NUCLEOTIDE SEQUENCE [LARGE SCALE GENOMIC DNA]</scope>
    <source>
        <strain evidence="9 10">SM1902</strain>
    </source>
</reference>
<dbReference type="SUPFAM" id="SSF52833">
    <property type="entry name" value="Thioredoxin-like"/>
    <property type="match status" value="1"/>
</dbReference>
<keyword evidence="4" id="KW-0560">Oxidoreductase</keyword>
<protein>
    <submittedName>
        <fullName evidence="9">DsbA family protein</fullName>
    </submittedName>
</protein>
<gene>
    <name evidence="9" type="ORF">E2L05_06840</name>
</gene>
<evidence type="ECO:0000313" key="10">
    <source>
        <dbReference type="Proteomes" id="UP000294562"/>
    </source>
</evidence>
<evidence type="ECO:0000256" key="1">
    <source>
        <dbReference type="ARBA" id="ARBA00003565"/>
    </source>
</evidence>
<keyword evidence="3 7" id="KW-0732">Signal</keyword>
<accession>A0A4R6AYL9</accession>
<feature type="signal peptide" evidence="7">
    <location>
        <begin position="1"/>
        <end position="26"/>
    </location>
</feature>
<name>A0A4R6AYL9_9RHOB</name>
<dbReference type="EMBL" id="SMZO01000011">
    <property type="protein sequence ID" value="TDL89360.1"/>
    <property type="molecule type" value="Genomic_DNA"/>
</dbReference>
<dbReference type="InterPro" id="IPR013766">
    <property type="entry name" value="Thioredoxin_domain"/>
</dbReference>
<dbReference type="InterPro" id="IPR012336">
    <property type="entry name" value="Thioredoxin-like_fold"/>
</dbReference>
<sequence length="208" mass="23074">MRNLFAPVLPALVAATMTFVPLAAPAQDVDTSTIVDMTMGQADAPVTVVEYASFTCPHCATFHKEVLPQIRENYIDTGKVKFVHREVYFDRYGLWAGMVARCGGEMRYFGVADQIYERQRDWTQGSDPAAVAGNLRRIGLSAGLNEEQLDACLSDGEKAQTLVAWYQEHVEKDKIEGTPSFVIDGELYSNMSYADFSELLDEKLGEDG</sequence>
<dbReference type="AlphaFoldDB" id="A0A4R6AYL9"/>
<dbReference type="RefSeq" id="WP_133342167.1">
    <property type="nucleotide sequence ID" value="NZ_SMZO01000011.1"/>
</dbReference>